<evidence type="ECO:0000313" key="3">
    <source>
        <dbReference type="Proteomes" id="UP000799438"/>
    </source>
</evidence>
<dbReference type="PANTHER" id="PTHR35179:SF2">
    <property type="entry name" value="START DOMAIN-CONTAINING PROTEIN"/>
    <property type="match status" value="1"/>
</dbReference>
<sequence length="494" mass="55710">MSTYQQGRTRGRGGWRGTSSRGFFADHPTFSSNRADRGRPQQQSSESTPRTPSPPLGPILKTIIGNDLEDIPYSNYLDCKISNCEYVGSYNWLNRSNPTIKVPGRPPVWKPLDKPKTLAEDNGTYFRDLNSARFPQYPIEPAIRALLTTNPTFLSADIDVFGCSSTIGNLLRFVRGIDKPFRFLVEVVGDTVFFIRRENSPTETIPDVRGFGHTFPENYTEWKVDVSGSETHQRLIRYNFGGLQFVVRFEADGYFDNLASPEGTTSTPATPGQKESDGFSLSDALHQSSMSHRPSSSNALLSLEQGGTEIPQEAIFDLKTRSIRRKDVDVVSDEIGRLWVSQIPNMILAYHERGFFKKEEIHIHDVRHKVTEWEDQNQKVLGQLAILIRKITHIAKSNGDGKLEIRRKEADILEIRKQKEGAASAMSPETKEIWEGEGSDVGGNLVDLHEKDDGYDEDYVFESRYSYTHYSDESEPDYTACSADDCGYCGHCSY</sequence>
<feature type="region of interest" description="Disordered" evidence="1">
    <location>
        <begin position="1"/>
        <end position="58"/>
    </location>
</feature>
<dbReference type="GeneID" id="54298334"/>
<dbReference type="AlphaFoldDB" id="A0A6A6B5T4"/>
<evidence type="ECO:0000256" key="1">
    <source>
        <dbReference type="SAM" id="MobiDB-lite"/>
    </source>
</evidence>
<dbReference type="Proteomes" id="UP000799438">
    <property type="component" value="Unassembled WGS sequence"/>
</dbReference>
<dbReference type="OrthoDB" id="5393654at2759"/>
<feature type="region of interest" description="Disordered" evidence="1">
    <location>
        <begin position="260"/>
        <end position="280"/>
    </location>
</feature>
<feature type="compositionally biased region" description="Low complexity" evidence="1">
    <location>
        <begin position="40"/>
        <end position="50"/>
    </location>
</feature>
<evidence type="ECO:0008006" key="4">
    <source>
        <dbReference type="Google" id="ProtNLM"/>
    </source>
</evidence>
<name>A0A6A6B5T4_9PEZI</name>
<accession>A0A6A6B5T4</accession>
<keyword evidence="3" id="KW-1185">Reference proteome</keyword>
<proteinExistence type="predicted"/>
<dbReference type="RefSeq" id="XP_033395205.1">
    <property type="nucleotide sequence ID" value="XM_033540838.1"/>
</dbReference>
<organism evidence="2 3">
    <name type="scientific">Aplosporella prunicola CBS 121167</name>
    <dbReference type="NCBI Taxonomy" id="1176127"/>
    <lineage>
        <taxon>Eukaryota</taxon>
        <taxon>Fungi</taxon>
        <taxon>Dikarya</taxon>
        <taxon>Ascomycota</taxon>
        <taxon>Pezizomycotina</taxon>
        <taxon>Dothideomycetes</taxon>
        <taxon>Dothideomycetes incertae sedis</taxon>
        <taxon>Botryosphaeriales</taxon>
        <taxon>Aplosporellaceae</taxon>
        <taxon>Aplosporella</taxon>
    </lineage>
</organism>
<protein>
    <recommendedName>
        <fullName evidence="4">Geranylgeranyl pyrophosphate synthetase</fullName>
    </recommendedName>
</protein>
<reference evidence="2" key="1">
    <citation type="journal article" date="2020" name="Stud. Mycol.">
        <title>101 Dothideomycetes genomes: a test case for predicting lifestyles and emergence of pathogens.</title>
        <authorList>
            <person name="Haridas S."/>
            <person name="Albert R."/>
            <person name="Binder M."/>
            <person name="Bloem J."/>
            <person name="Labutti K."/>
            <person name="Salamov A."/>
            <person name="Andreopoulos B."/>
            <person name="Baker S."/>
            <person name="Barry K."/>
            <person name="Bills G."/>
            <person name="Bluhm B."/>
            <person name="Cannon C."/>
            <person name="Castanera R."/>
            <person name="Culley D."/>
            <person name="Daum C."/>
            <person name="Ezra D."/>
            <person name="Gonzalez J."/>
            <person name="Henrissat B."/>
            <person name="Kuo A."/>
            <person name="Liang C."/>
            <person name="Lipzen A."/>
            <person name="Lutzoni F."/>
            <person name="Magnuson J."/>
            <person name="Mondo S."/>
            <person name="Nolan M."/>
            <person name="Ohm R."/>
            <person name="Pangilinan J."/>
            <person name="Park H.-J."/>
            <person name="Ramirez L."/>
            <person name="Alfaro M."/>
            <person name="Sun H."/>
            <person name="Tritt A."/>
            <person name="Yoshinaga Y."/>
            <person name="Zwiers L.-H."/>
            <person name="Turgeon B."/>
            <person name="Goodwin S."/>
            <person name="Spatafora J."/>
            <person name="Crous P."/>
            <person name="Grigoriev I."/>
        </authorList>
    </citation>
    <scope>NUCLEOTIDE SEQUENCE</scope>
    <source>
        <strain evidence="2">CBS 121167</strain>
    </source>
</reference>
<dbReference type="EMBL" id="ML995492">
    <property type="protein sequence ID" value="KAF2139492.1"/>
    <property type="molecule type" value="Genomic_DNA"/>
</dbReference>
<evidence type="ECO:0000313" key="2">
    <source>
        <dbReference type="EMBL" id="KAF2139492.1"/>
    </source>
</evidence>
<gene>
    <name evidence="2" type="ORF">K452DRAFT_289505</name>
</gene>
<dbReference type="PANTHER" id="PTHR35179">
    <property type="entry name" value="PROTEIN CBG02620"/>
    <property type="match status" value="1"/>
</dbReference>